<dbReference type="Gene3D" id="3.30.450.40">
    <property type="match status" value="1"/>
</dbReference>
<gene>
    <name evidence="3" type="ORF">PFICI_06363</name>
</gene>
<dbReference type="STRING" id="1229662.W3X856"/>
<dbReference type="PANTHER" id="PTHR21021">
    <property type="entry name" value="GAF/PUTATIVE CYTOSKELETAL PROTEIN"/>
    <property type="match status" value="1"/>
</dbReference>
<comment type="similarity">
    <text evidence="1">Belongs to the free Met sulfoxide reductase family.</text>
</comment>
<evidence type="ECO:0000313" key="3">
    <source>
        <dbReference type="EMBL" id="ETS81361.1"/>
    </source>
</evidence>
<dbReference type="GO" id="GO:0033745">
    <property type="term" value="F:L-methionine-(R)-S-oxide reductase activity"/>
    <property type="evidence" value="ECO:0007669"/>
    <property type="project" value="EnsemblFungi"/>
</dbReference>
<accession>W3X856</accession>
<evidence type="ECO:0000313" key="4">
    <source>
        <dbReference type="Proteomes" id="UP000030651"/>
    </source>
</evidence>
<dbReference type="InterPro" id="IPR051330">
    <property type="entry name" value="Phosphatase_reg/MetRdx"/>
</dbReference>
<dbReference type="Proteomes" id="UP000030651">
    <property type="component" value="Unassembled WGS sequence"/>
</dbReference>
<proteinExistence type="inferred from homology"/>
<dbReference type="Pfam" id="PF01590">
    <property type="entry name" value="GAF"/>
    <property type="match status" value="1"/>
</dbReference>
<dbReference type="GeneID" id="19271376"/>
<dbReference type="GO" id="GO:0034599">
    <property type="term" value="P:cellular response to oxidative stress"/>
    <property type="evidence" value="ECO:0007669"/>
    <property type="project" value="EnsemblFungi"/>
</dbReference>
<dbReference type="InParanoid" id="W3X856"/>
<keyword evidence="4" id="KW-1185">Reference proteome</keyword>
<dbReference type="RefSeq" id="XP_007833135.1">
    <property type="nucleotide sequence ID" value="XM_007834944.1"/>
</dbReference>
<evidence type="ECO:0000259" key="2">
    <source>
        <dbReference type="Pfam" id="PF01590"/>
    </source>
</evidence>
<dbReference type="OrthoDB" id="15735at2759"/>
<sequence length="209" mass="22471">MQLSFSYSPQVFYQVHADASNFAAGVTKEQAYEQVLVQAEGLFYEQRNWSDSNNDSNLANAASLLWHAYKSLPGPSNQVNWAGFYTLDPKSSATKPQLILGPFQGKVACQTIAFGRGVCGAAARTQATQLVPDVDAFPGHIACDGDSRSEIVVPIVVPAEGAVEGEEGGSAKKLVAIIDIDCAVVDGFDEVDRHYLERLADILGKGCDW</sequence>
<dbReference type="HOGENOM" id="CLU_077738_1_1_1"/>
<dbReference type="AlphaFoldDB" id="W3X856"/>
<dbReference type="FunCoup" id="W3X856">
    <property type="interactions" value="63"/>
</dbReference>
<dbReference type="InterPro" id="IPR029016">
    <property type="entry name" value="GAF-like_dom_sf"/>
</dbReference>
<dbReference type="KEGG" id="pfy:PFICI_06363"/>
<dbReference type="OMA" id="GRRVNWA"/>
<evidence type="ECO:0000256" key="1">
    <source>
        <dbReference type="ARBA" id="ARBA00038454"/>
    </source>
</evidence>
<feature type="domain" description="GAF" evidence="2">
    <location>
        <begin position="98"/>
        <end position="204"/>
    </location>
</feature>
<protein>
    <recommendedName>
        <fullName evidence="2">GAF domain-containing protein</fullName>
    </recommendedName>
</protein>
<dbReference type="PANTHER" id="PTHR21021:SF15">
    <property type="entry name" value="FREE METHIONINE-R-SULFOXIDE REDUCTASE"/>
    <property type="match status" value="1"/>
</dbReference>
<name>W3X856_PESFW</name>
<dbReference type="GO" id="GO:0005829">
    <property type="term" value="C:cytosol"/>
    <property type="evidence" value="ECO:0007669"/>
    <property type="project" value="TreeGrafter"/>
</dbReference>
<dbReference type="InterPro" id="IPR000614">
    <property type="entry name" value="FRMsr_CS"/>
</dbReference>
<dbReference type="EMBL" id="KI912112">
    <property type="protein sequence ID" value="ETS81361.1"/>
    <property type="molecule type" value="Genomic_DNA"/>
</dbReference>
<dbReference type="SUPFAM" id="SSF55781">
    <property type="entry name" value="GAF domain-like"/>
    <property type="match status" value="1"/>
</dbReference>
<dbReference type="PROSITE" id="PS01320">
    <property type="entry name" value="UPF0067"/>
    <property type="match status" value="1"/>
</dbReference>
<dbReference type="FunFam" id="3.30.450.40:FF:000008">
    <property type="entry name" value="GAF domain-containing proteins"/>
    <property type="match status" value="1"/>
</dbReference>
<dbReference type="InterPro" id="IPR003018">
    <property type="entry name" value="GAF"/>
</dbReference>
<organism evidence="3 4">
    <name type="scientific">Pestalotiopsis fici (strain W106-1 / CGMCC3.15140)</name>
    <dbReference type="NCBI Taxonomy" id="1229662"/>
    <lineage>
        <taxon>Eukaryota</taxon>
        <taxon>Fungi</taxon>
        <taxon>Dikarya</taxon>
        <taxon>Ascomycota</taxon>
        <taxon>Pezizomycotina</taxon>
        <taxon>Sordariomycetes</taxon>
        <taxon>Xylariomycetidae</taxon>
        <taxon>Amphisphaeriales</taxon>
        <taxon>Sporocadaceae</taxon>
        <taxon>Pestalotiopsis</taxon>
    </lineage>
</organism>
<dbReference type="eggNOG" id="ENOG502RXXR">
    <property type="taxonomic scope" value="Eukaryota"/>
</dbReference>
<reference evidence="4" key="1">
    <citation type="journal article" date="2015" name="BMC Genomics">
        <title>Genomic and transcriptomic analysis of the endophytic fungus Pestalotiopsis fici reveals its lifestyle and high potential for synthesis of natural products.</title>
        <authorList>
            <person name="Wang X."/>
            <person name="Zhang X."/>
            <person name="Liu L."/>
            <person name="Xiang M."/>
            <person name="Wang W."/>
            <person name="Sun X."/>
            <person name="Che Y."/>
            <person name="Guo L."/>
            <person name="Liu G."/>
            <person name="Guo L."/>
            <person name="Wang C."/>
            <person name="Yin W.B."/>
            <person name="Stadler M."/>
            <person name="Zhang X."/>
            <person name="Liu X."/>
        </authorList>
    </citation>
    <scope>NUCLEOTIDE SEQUENCE [LARGE SCALE GENOMIC DNA]</scope>
    <source>
        <strain evidence="4">W106-1 / CGMCC3.15140</strain>
    </source>
</reference>